<dbReference type="Proteomes" id="UP000070412">
    <property type="component" value="Unassembled WGS sequence"/>
</dbReference>
<comment type="cofactor">
    <cofactor evidence="2">
        <name>Mg(2+)</name>
        <dbReference type="ChEBI" id="CHEBI:18420"/>
    </cofactor>
</comment>
<keyword evidence="2" id="KW-0479">Metal-binding</keyword>
<evidence type="ECO:0000313" key="4">
    <source>
        <dbReference type="EnsemblMetazoa" id="KAF7494658.1"/>
    </source>
</evidence>
<dbReference type="PANTHER" id="PTHR35201">
    <property type="entry name" value="TERPENE SYNTHASE"/>
    <property type="match status" value="1"/>
</dbReference>
<dbReference type="EC" id="4.2.3.-" evidence="2"/>
<protein>
    <recommendedName>
        <fullName evidence="2">Terpene synthase</fullName>
        <ecNumber evidence="2">4.2.3.-</ecNumber>
    </recommendedName>
</protein>
<dbReference type="SUPFAM" id="SSF48576">
    <property type="entry name" value="Terpenoid synthases"/>
    <property type="match status" value="1"/>
</dbReference>
<evidence type="ECO:0000313" key="5">
    <source>
        <dbReference type="Proteomes" id="UP000070412"/>
    </source>
</evidence>
<dbReference type="EnsemblMetazoa" id="SSS_8945s_mrna">
    <property type="protein sequence ID" value="KAF7494658.1"/>
    <property type="gene ID" value="SSS_8945"/>
</dbReference>
<comment type="similarity">
    <text evidence="1 2">Belongs to the terpene synthase family.</text>
</comment>
<dbReference type="InterPro" id="IPR034686">
    <property type="entry name" value="Terpene_cyclase-like_2"/>
</dbReference>
<organism evidence="3">
    <name type="scientific">Sarcoptes scabiei</name>
    <name type="common">Itch mite</name>
    <name type="synonym">Acarus scabiei</name>
    <dbReference type="NCBI Taxonomy" id="52283"/>
    <lineage>
        <taxon>Eukaryota</taxon>
        <taxon>Metazoa</taxon>
        <taxon>Ecdysozoa</taxon>
        <taxon>Arthropoda</taxon>
        <taxon>Chelicerata</taxon>
        <taxon>Arachnida</taxon>
        <taxon>Acari</taxon>
        <taxon>Acariformes</taxon>
        <taxon>Sarcoptiformes</taxon>
        <taxon>Astigmata</taxon>
        <taxon>Psoroptidia</taxon>
        <taxon>Sarcoptoidea</taxon>
        <taxon>Sarcoptidae</taxon>
        <taxon>Sarcoptinae</taxon>
        <taxon>Sarcoptes</taxon>
    </lineage>
</organism>
<keyword evidence="2" id="KW-0460">Magnesium</keyword>
<reference evidence="3" key="2">
    <citation type="submission" date="2020-01" db="EMBL/GenBank/DDBJ databases">
        <authorList>
            <person name="Korhonen P.K.K."/>
            <person name="Guangxu M.G."/>
            <person name="Wang T.W."/>
            <person name="Stroehlein A.J.S."/>
            <person name="Young N.D."/>
            <person name="Ang C.-S.A."/>
            <person name="Fernando D.W.F."/>
            <person name="Lu H.L."/>
            <person name="Taylor S.T."/>
            <person name="Ehtesham M.E.M."/>
            <person name="Najaraj S.H.N."/>
            <person name="Harsha G.H.G."/>
            <person name="Madugundu A.M."/>
            <person name="Renuse S.R."/>
            <person name="Holt D.H."/>
            <person name="Pandey A.P."/>
            <person name="Papenfuss A.P."/>
            <person name="Gasser R.B.G."/>
            <person name="Fischer K.F."/>
        </authorList>
    </citation>
    <scope>NUCLEOTIDE SEQUENCE</scope>
    <source>
        <strain evidence="3">SSS_KF_BRIS2020</strain>
    </source>
</reference>
<dbReference type="GO" id="GO:0046872">
    <property type="term" value="F:metal ion binding"/>
    <property type="evidence" value="ECO:0007669"/>
    <property type="project" value="UniProtKB-KW"/>
</dbReference>
<sequence>MILMKTKWLKFNNEQKKFEFSGKKNLFLHSLHQIEMEQKEYGISRSFGAEFYDCLERIRFNYPYYRSPFRVQLNPNYSERLNRECNEWAINLFNHHHQSLLTKSTIESINGSDLGLFSARTFPSAERHRLKNLMKWCFIFFLIDDYHDALIKNKLKDDDRDNNSFWNQIIEMLDSILHHRSLKAEWPEFIQGIYSLLKDIYSEFNPNQIDRSIRMFKHYVNGNKLEILLPSSSTSSNGYGKIDGFSEWHRYLKARKGSIGSQMTMQLIEYAHRIELSDYQWNHPLIQSLIENVSIEMILLNDYLTFRKEIAENEYKFSRMKHSFTILVNQGLNLQQAVDEIHRMILEYDSTIMNLIENIRKDCGLNLGLQTDSQLNEFLIGVEEVLGGSWEFLMTSPRYHGKGFKGRIPMEGSFQYDPHRTIILDHNHNYDDT</sequence>
<evidence type="ECO:0000256" key="1">
    <source>
        <dbReference type="ARBA" id="ARBA00006333"/>
    </source>
</evidence>
<evidence type="ECO:0000313" key="3">
    <source>
        <dbReference type="EMBL" id="KAF7494658.1"/>
    </source>
</evidence>
<dbReference type="Gene3D" id="1.10.600.10">
    <property type="entry name" value="Farnesyl Diphosphate Synthase"/>
    <property type="match status" value="1"/>
</dbReference>
<dbReference type="InterPro" id="IPR008949">
    <property type="entry name" value="Isoprenoid_synthase_dom_sf"/>
</dbReference>
<dbReference type="GO" id="GO:0010333">
    <property type="term" value="F:terpene synthase activity"/>
    <property type="evidence" value="ECO:0007669"/>
    <property type="project" value="InterPro"/>
</dbReference>
<reference evidence="4" key="3">
    <citation type="submission" date="2022-06" db="UniProtKB">
        <authorList>
            <consortium name="EnsemblMetazoa"/>
        </authorList>
    </citation>
    <scope>IDENTIFICATION</scope>
</reference>
<dbReference type="PANTHER" id="PTHR35201:SF4">
    <property type="entry name" value="BETA-PINACENE SYNTHASE-RELATED"/>
    <property type="match status" value="1"/>
</dbReference>
<keyword evidence="5" id="KW-1185">Reference proteome</keyword>
<dbReference type="Pfam" id="PF19086">
    <property type="entry name" value="Terpene_syn_C_2"/>
    <property type="match status" value="1"/>
</dbReference>
<dbReference type="EMBL" id="WVUK01000052">
    <property type="protein sequence ID" value="KAF7494658.1"/>
    <property type="molecule type" value="Genomic_DNA"/>
</dbReference>
<proteinExistence type="inferred from homology"/>
<accession>A0A834RDK6</accession>
<gene>
    <name evidence="3" type="ORF">SSS_8945</name>
</gene>
<dbReference type="AlphaFoldDB" id="A0A834RDK6"/>
<keyword evidence="2" id="KW-0456">Lyase</keyword>
<evidence type="ECO:0000256" key="2">
    <source>
        <dbReference type="RuleBase" id="RU366034"/>
    </source>
</evidence>
<name>A0A834RDK6_SARSC</name>
<reference evidence="5" key="1">
    <citation type="journal article" date="2020" name="PLoS Negl. Trop. Dis.">
        <title>High-quality nuclear genome for Sarcoptes scabiei-A critical resource for a neglected parasite.</title>
        <authorList>
            <person name="Korhonen P.K."/>
            <person name="Gasser R.B."/>
            <person name="Ma G."/>
            <person name="Wang T."/>
            <person name="Stroehlein A.J."/>
            <person name="Young N.D."/>
            <person name="Ang C.S."/>
            <person name="Fernando D.D."/>
            <person name="Lu H.C."/>
            <person name="Taylor S."/>
            <person name="Reynolds S.L."/>
            <person name="Mofiz E."/>
            <person name="Najaraj S.H."/>
            <person name="Gowda H."/>
            <person name="Madugundu A."/>
            <person name="Renuse S."/>
            <person name="Holt D."/>
            <person name="Pandey A."/>
            <person name="Papenfuss A.T."/>
            <person name="Fischer K."/>
        </authorList>
    </citation>
    <scope>NUCLEOTIDE SEQUENCE [LARGE SCALE GENOMIC DNA]</scope>
</reference>
<dbReference type="OrthoDB" id="6486656at2759"/>
<dbReference type="GO" id="GO:0008299">
    <property type="term" value="P:isoprenoid biosynthetic process"/>
    <property type="evidence" value="ECO:0007669"/>
    <property type="project" value="UniProtKB-ARBA"/>
</dbReference>